<dbReference type="PROSITE" id="PS01031">
    <property type="entry name" value="SHSP"/>
    <property type="match status" value="1"/>
</dbReference>
<dbReference type="Proteomes" id="UP000229600">
    <property type="component" value="Unassembled WGS sequence"/>
</dbReference>
<comment type="similarity">
    <text evidence="1 2">Belongs to the small heat shock protein (HSP20) family.</text>
</comment>
<dbReference type="Gene3D" id="2.60.40.790">
    <property type="match status" value="1"/>
</dbReference>
<feature type="domain" description="SHSP" evidence="3">
    <location>
        <begin position="31"/>
        <end position="143"/>
    </location>
</feature>
<sequence length="150" mass="16884">MSLIKWSPGFDPFSEMEEIMSSFPRVPALQSVHSAFAPAVDVYEEKNNIIVKADLAGLDPKDVEVTVEKNVVTLRGETKTEHEIEEKNYYRKEIRSGSFFRKVPLPGSVKEEKINAEFCDGVLKITCPKASPAQTKKVDIKVVKNNTKKK</sequence>
<dbReference type="InterPro" id="IPR031107">
    <property type="entry name" value="Small_HSP"/>
</dbReference>
<dbReference type="SUPFAM" id="SSF49764">
    <property type="entry name" value="HSP20-like chaperones"/>
    <property type="match status" value="1"/>
</dbReference>
<dbReference type="EMBL" id="PCWN01000008">
    <property type="protein sequence ID" value="PIR03860.1"/>
    <property type="molecule type" value="Genomic_DNA"/>
</dbReference>
<dbReference type="PANTHER" id="PTHR11527">
    <property type="entry name" value="HEAT-SHOCK PROTEIN 20 FAMILY MEMBER"/>
    <property type="match status" value="1"/>
</dbReference>
<reference evidence="4 5" key="1">
    <citation type="submission" date="2017-09" db="EMBL/GenBank/DDBJ databases">
        <title>Depth-based differentiation of microbial function through sediment-hosted aquifers and enrichment of novel symbionts in the deep terrestrial subsurface.</title>
        <authorList>
            <person name="Probst A.J."/>
            <person name="Ladd B."/>
            <person name="Jarett J.K."/>
            <person name="Geller-Mcgrath D.E."/>
            <person name="Sieber C.M."/>
            <person name="Emerson J.B."/>
            <person name="Anantharaman K."/>
            <person name="Thomas B.C."/>
            <person name="Malmstrom R."/>
            <person name="Stieglmeier M."/>
            <person name="Klingl A."/>
            <person name="Woyke T."/>
            <person name="Ryan C.M."/>
            <person name="Banfield J.F."/>
        </authorList>
    </citation>
    <scope>NUCLEOTIDE SEQUENCE [LARGE SCALE GENOMIC DNA]</scope>
    <source>
        <strain evidence="4">CG11_big_fil_rev_8_21_14_0_20_39_34</strain>
    </source>
</reference>
<gene>
    <name evidence="4" type="ORF">COV59_04305</name>
</gene>
<evidence type="ECO:0000259" key="3">
    <source>
        <dbReference type="PROSITE" id="PS01031"/>
    </source>
</evidence>
<evidence type="ECO:0000313" key="4">
    <source>
        <dbReference type="EMBL" id="PIR03860.1"/>
    </source>
</evidence>
<accession>A0A2H0N4N7</accession>
<comment type="caution">
    <text evidence="4">The sequence shown here is derived from an EMBL/GenBank/DDBJ whole genome shotgun (WGS) entry which is preliminary data.</text>
</comment>
<dbReference type="CDD" id="cd06464">
    <property type="entry name" value="ACD_sHsps-like"/>
    <property type="match status" value="1"/>
</dbReference>
<dbReference type="InterPro" id="IPR002068">
    <property type="entry name" value="A-crystallin/Hsp20_dom"/>
</dbReference>
<evidence type="ECO:0000313" key="5">
    <source>
        <dbReference type="Proteomes" id="UP000229600"/>
    </source>
</evidence>
<evidence type="ECO:0000256" key="2">
    <source>
        <dbReference type="RuleBase" id="RU003616"/>
    </source>
</evidence>
<dbReference type="Pfam" id="PF00011">
    <property type="entry name" value="HSP20"/>
    <property type="match status" value="1"/>
</dbReference>
<proteinExistence type="inferred from homology"/>
<protein>
    <recommendedName>
        <fullName evidence="3">SHSP domain-containing protein</fullName>
    </recommendedName>
</protein>
<dbReference type="InterPro" id="IPR008978">
    <property type="entry name" value="HSP20-like_chaperone"/>
</dbReference>
<dbReference type="AlphaFoldDB" id="A0A2H0N4N7"/>
<organism evidence="4 5">
    <name type="scientific">Candidatus Magasanikbacteria bacterium CG11_big_fil_rev_8_21_14_0_20_39_34</name>
    <dbReference type="NCBI Taxonomy" id="1974653"/>
    <lineage>
        <taxon>Bacteria</taxon>
        <taxon>Candidatus Magasanikiibacteriota</taxon>
    </lineage>
</organism>
<evidence type="ECO:0000256" key="1">
    <source>
        <dbReference type="PROSITE-ProRule" id="PRU00285"/>
    </source>
</evidence>
<name>A0A2H0N4N7_9BACT</name>